<evidence type="ECO:0000313" key="2">
    <source>
        <dbReference type="Proteomes" id="UP000287198"/>
    </source>
</evidence>
<gene>
    <name evidence="1" type="ORF">CWI69_08515</name>
</gene>
<protein>
    <submittedName>
        <fullName evidence="1">Uncharacterized protein</fullName>
    </submittedName>
</protein>
<reference evidence="2" key="1">
    <citation type="journal article" date="2018" name="Front. Microbiol.">
        <title>Genome-Based Analysis Reveals the Taxonomy and Diversity of the Family Idiomarinaceae.</title>
        <authorList>
            <person name="Liu Y."/>
            <person name="Lai Q."/>
            <person name="Shao Z."/>
        </authorList>
    </citation>
    <scope>NUCLEOTIDE SEQUENCE [LARGE SCALE GENOMIC DNA]</scope>
    <source>
        <strain evidence="2">BH195</strain>
    </source>
</reference>
<dbReference type="AlphaFoldDB" id="A0A432XWE6"/>
<evidence type="ECO:0000313" key="1">
    <source>
        <dbReference type="EMBL" id="RUO53058.1"/>
    </source>
</evidence>
<name>A0A432XWE6_9GAMM</name>
<dbReference type="EMBL" id="PIPW01000002">
    <property type="protein sequence ID" value="RUO53058.1"/>
    <property type="molecule type" value="Genomic_DNA"/>
</dbReference>
<proteinExistence type="predicted"/>
<keyword evidence="2" id="KW-1185">Reference proteome</keyword>
<dbReference type="Proteomes" id="UP000287198">
    <property type="component" value="Unassembled WGS sequence"/>
</dbReference>
<organism evidence="1 2">
    <name type="scientific">Pseudidiomarina halophila</name>
    <dbReference type="NCBI Taxonomy" id="1449799"/>
    <lineage>
        <taxon>Bacteria</taxon>
        <taxon>Pseudomonadati</taxon>
        <taxon>Pseudomonadota</taxon>
        <taxon>Gammaproteobacteria</taxon>
        <taxon>Alteromonadales</taxon>
        <taxon>Idiomarinaceae</taxon>
        <taxon>Pseudidiomarina</taxon>
    </lineage>
</organism>
<accession>A0A432XWE6</accession>
<sequence>MITFPSFALQVDAVQPSSDHLIVCDSGIDATRCQSFTDQQLVESVRVRYGDAELGSCSLNCSEPSPAIPSLRVPILILDIDNEQAYRKEVIRVEISGQSTYSVWDKPVLDSDLALLTKTVDAVEAFDVLSMKLSFVQDTSSSEFKNSWGEMPSELGMSYGTVSDAVLNRLGNCQTAYSWYDQRLADETLPFCSAFVTRQLDRMFAEARASRNWLDHLVEVVRDWQMAVNPLFISISVPQADHLVQRFQFADGSLLVIEIEPSDEGSPAIAVNKTKSRTSTGESFENFSARLADLGSGSQLNLSSGEAFGLFGTFDCRHQLLNAGVFQRFRVEILAVDSEGKPTRVNFVLLSQESLVEEQFVCEAF</sequence>
<comment type="caution">
    <text evidence="1">The sequence shown here is derived from an EMBL/GenBank/DDBJ whole genome shotgun (WGS) entry which is preliminary data.</text>
</comment>